<reference evidence="5 6" key="1">
    <citation type="submission" date="2013-08" db="EMBL/GenBank/DDBJ databases">
        <title>Intrasporangium oryzae NRRL B-24470.</title>
        <authorList>
            <person name="Liu H."/>
            <person name="Wang G."/>
        </authorList>
    </citation>
    <scope>NUCLEOTIDE SEQUENCE [LARGE SCALE GENOMIC DNA]</scope>
    <source>
        <strain evidence="5 6">NRRL B-24470</strain>
    </source>
</reference>
<accession>W9GFZ1</accession>
<dbReference type="SUPFAM" id="SSF53448">
    <property type="entry name" value="Nucleotide-diphospho-sugar transferases"/>
    <property type="match status" value="1"/>
</dbReference>
<dbReference type="STRING" id="1386089.N865_03130"/>
<dbReference type="EMBL" id="AWSA01000007">
    <property type="protein sequence ID" value="EWT02794.1"/>
    <property type="molecule type" value="Genomic_DNA"/>
</dbReference>
<dbReference type="PANTHER" id="PTHR43685">
    <property type="entry name" value="GLYCOSYLTRANSFERASE"/>
    <property type="match status" value="1"/>
</dbReference>
<dbReference type="eggNOG" id="COG1215">
    <property type="taxonomic scope" value="Bacteria"/>
</dbReference>
<comment type="similarity">
    <text evidence="1">Belongs to the glycosyltransferase 2 family.</text>
</comment>
<proteinExistence type="inferred from homology"/>
<evidence type="ECO:0000259" key="4">
    <source>
        <dbReference type="Pfam" id="PF00535"/>
    </source>
</evidence>
<organism evidence="5 6">
    <name type="scientific">Intrasporangium oryzae NRRL B-24470</name>
    <dbReference type="NCBI Taxonomy" id="1386089"/>
    <lineage>
        <taxon>Bacteria</taxon>
        <taxon>Bacillati</taxon>
        <taxon>Actinomycetota</taxon>
        <taxon>Actinomycetes</taxon>
        <taxon>Micrococcales</taxon>
        <taxon>Intrasporangiaceae</taxon>
        <taxon>Intrasporangium</taxon>
    </lineage>
</organism>
<keyword evidence="3 5" id="KW-0808">Transferase</keyword>
<evidence type="ECO:0000256" key="2">
    <source>
        <dbReference type="ARBA" id="ARBA00022676"/>
    </source>
</evidence>
<sequence>MPLITVLMPVRNGTSTLGAALRSTLAALPRDAEIALMDDGSTEDVPGVLDALGSARVHYHRTEQSHGPGAATRALMDRTDSEYVFRMDQDDISFPGRFTLQLRQLRGTDLIVGPAVTFTTRPVRLRPELPLPITAEAMPLHLLVHNPLCHPTMGARRSTLERIGGWRAVRAEDYDLWLRALTAGLRLTRGGVPVLGYRRHGGQVSAEPTYARTALSEPALRQAYTDFVRARFDVEPVWLDRLWGTSADADGDACPGDGPAGGGLDVLRALVDARAARLGPVQRLVLSRTTRLLAGR</sequence>
<keyword evidence="6" id="KW-1185">Reference proteome</keyword>
<evidence type="ECO:0000256" key="1">
    <source>
        <dbReference type="ARBA" id="ARBA00006739"/>
    </source>
</evidence>
<protein>
    <submittedName>
        <fullName evidence="5">Polypeptide N-acetylgalactosaminyltransferase</fullName>
    </submittedName>
</protein>
<dbReference type="InterPro" id="IPR050834">
    <property type="entry name" value="Glycosyltransf_2"/>
</dbReference>
<dbReference type="GO" id="GO:0016757">
    <property type="term" value="F:glycosyltransferase activity"/>
    <property type="evidence" value="ECO:0007669"/>
    <property type="project" value="UniProtKB-KW"/>
</dbReference>
<evidence type="ECO:0000256" key="3">
    <source>
        <dbReference type="ARBA" id="ARBA00022679"/>
    </source>
</evidence>
<dbReference type="RefSeq" id="WP_051510139.1">
    <property type="nucleotide sequence ID" value="NZ_AWSA01000007.1"/>
</dbReference>
<dbReference type="AlphaFoldDB" id="W9GFZ1"/>
<dbReference type="InterPro" id="IPR001173">
    <property type="entry name" value="Glyco_trans_2-like"/>
</dbReference>
<dbReference type="Gene3D" id="3.90.550.10">
    <property type="entry name" value="Spore Coat Polysaccharide Biosynthesis Protein SpsA, Chain A"/>
    <property type="match status" value="1"/>
</dbReference>
<keyword evidence="2" id="KW-0328">Glycosyltransferase</keyword>
<comment type="caution">
    <text evidence="5">The sequence shown here is derived from an EMBL/GenBank/DDBJ whole genome shotgun (WGS) entry which is preliminary data.</text>
</comment>
<evidence type="ECO:0000313" key="5">
    <source>
        <dbReference type="EMBL" id="EWT02794.1"/>
    </source>
</evidence>
<gene>
    <name evidence="5" type="ORF">N865_03130</name>
</gene>
<dbReference type="PANTHER" id="PTHR43685:SF5">
    <property type="entry name" value="GLYCOSYLTRANSFERASE EPSE-RELATED"/>
    <property type="match status" value="1"/>
</dbReference>
<evidence type="ECO:0000313" key="6">
    <source>
        <dbReference type="Proteomes" id="UP000019489"/>
    </source>
</evidence>
<feature type="domain" description="Glycosyltransferase 2-like" evidence="4">
    <location>
        <begin position="5"/>
        <end position="160"/>
    </location>
</feature>
<name>W9GFZ1_9MICO</name>
<dbReference type="Proteomes" id="UP000019489">
    <property type="component" value="Unassembled WGS sequence"/>
</dbReference>
<dbReference type="InterPro" id="IPR029044">
    <property type="entry name" value="Nucleotide-diphossugar_trans"/>
</dbReference>
<dbReference type="Pfam" id="PF00535">
    <property type="entry name" value="Glycos_transf_2"/>
    <property type="match status" value="1"/>
</dbReference>